<organism evidence="2 3">
    <name type="scientific">Colocasia esculenta</name>
    <name type="common">Wild taro</name>
    <name type="synonym">Arum esculentum</name>
    <dbReference type="NCBI Taxonomy" id="4460"/>
    <lineage>
        <taxon>Eukaryota</taxon>
        <taxon>Viridiplantae</taxon>
        <taxon>Streptophyta</taxon>
        <taxon>Embryophyta</taxon>
        <taxon>Tracheophyta</taxon>
        <taxon>Spermatophyta</taxon>
        <taxon>Magnoliopsida</taxon>
        <taxon>Liliopsida</taxon>
        <taxon>Araceae</taxon>
        <taxon>Aroideae</taxon>
        <taxon>Colocasieae</taxon>
        <taxon>Colocasia</taxon>
    </lineage>
</organism>
<evidence type="ECO:0000313" key="2">
    <source>
        <dbReference type="EMBL" id="MQM10669.1"/>
    </source>
</evidence>
<proteinExistence type="predicted"/>
<keyword evidence="3" id="KW-1185">Reference proteome</keyword>
<accession>A0A843WLG1</accession>
<feature type="compositionally biased region" description="Low complexity" evidence="1">
    <location>
        <begin position="65"/>
        <end position="80"/>
    </location>
</feature>
<feature type="compositionally biased region" description="Polar residues" evidence="1">
    <location>
        <begin position="52"/>
        <end position="64"/>
    </location>
</feature>
<evidence type="ECO:0000313" key="3">
    <source>
        <dbReference type="Proteomes" id="UP000652761"/>
    </source>
</evidence>
<feature type="non-terminal residue" evidence="2">
    <location>
        <position position="129"/>
    </location>
</feature>
<comment type="caution">
    <text evidence="2">The sequence shown here is derived from an EMBL/GenBank/DDBJ whole genome shotgun (WGS) entry which is preliminary data.</text>
</comment>
<feature type="region of interest" description="Disordered" evidence="1">
    <location>
        <begin position="35"/>
        <end position="129"/>
    </location>
</feature>
<dbReference type="AlphaFoldDB" id="A0A843WLG1"/>
<reference evidence="2" key="1">
    <citation type="submission" date="2017-07" db="EMBL/GenBank/DDBJ databases">
        <title>Taro Niue Genome Assembly and Annotation.</title>
        <authorList>
            <person name="Atibalentja N."/>
            <person name="Keating K."/>
            <person name="Fields C.J."/>
        </authorList>
    </citation>
    <scope>NUCLEOTIDE SEQUENCE</scope>
    <source>
        <strain evidence="2">Niue_2</strain>
        <tissue evidence="2">Leaf</tissue>
    </source>
</reference>
<evidence type="ECO:0000256" key="1">
    <source>
        <dbReference type="SAM" id="MobiDB-lite"/>
    </source>
</evidence>
<dbReference type="Proteomes" id="UP000652761">
    <property type="component" value="Unassembled WGS sequence"/>
</dbReference>
<dbReference type="EMBL" id="NMUH01004739">
    <property type="protein sequence ID" value="MQM10669.1"/>
    <property type="molecule type" value="Genomic_DNA"/>
</dbReference>
<name>A0A843WLG1_COLES</name>
<sequence length="129" mass="14280">PTTRALQTTQRRCPNHRFPLSSRVRLLGCQLENARSPEYSLNRLPRTGVPGNGNNLSHGTSPQVSSTGRTTSSRRIGPSRPCRDTPKSVAIMLRPARLSRQDRDLYSGRVFSRGGFRSSPSGNHPKNTK</sequence>
<feature type="compositionally biased region" description="Low complexity" evidence="1">
    <location>
        <begin position="107"/>
        <end position="122"/>
    </location>
</feature>
<protein>
    <submittedName>
        <fullName evidence="2">Uncharacterized protein</fullName>
    </submittedName>
</protein>
<gene>
    <name evidence="2" type="ORF">Taro_043561</name>
</gene>